<dbReference type="InterPro" id="IPR036875">
    <property type="entry name" value="Znf_CCHC_sf"/>
</dbReference>
<evidence type="ECO:0000313" key="1">
    <source>
        <dbReference type="EMBL" id="KAL3514170.1"/>
    </source>
</evidence>
<dbReference type="Pfam" id="PF14223">
    <property type="entry name" value="Retrotran_gag_2"/>
    <property type="match status" value="1"/>
</dbReference>
<dbReference type="SUPFAM" id="SSF57756">
    <property type="entry name" value="Retrovirus zinc finger-like domains"/>
    <property type="match status" value="1"/>
</dbReference>
<evidence type="ECO:0008006" key="3">
    <source>
        <dbReference type="Google" id="ProtNLM"/>
    </source>
</evidence>
<protein>
    <recommendedName>
        <fullName evidence="3">CCHC-type domain-containing protein</fullName>
    </recommendedName>
</protein>
<dbReference type="EMBL" id="JBJUIK010000011">
    <property type="protein sequence ID" value="KAL3514170.1"/>
    <property type="molecule type" value="Genomic_DNA"/>
</dbReference>
<proteinExistence type="predicted"/>
<gene>
    <name evidence="1" type="ORF">ACH5RR_026887</name>
</gene>
<name>A0ABD2Z778_9GENT</name>
<dbReference type="AlphaFoldDB" id="A0ABD2Z778"/>
<sequence length="475" mass="55214">MATNNALFLEGHSITRPPMFNGINFVFWRERMKIFVQSNDIDLWYIICEGPLESNIFDENTHRLRPKTRHELNAQDKINLSLNAKAINILYNALDADEFSKVKGCISAKEIWDKLKEIHEGSEDIRAQKKSLLVAKYESFKMEPHENNDKMYCRFNDMVKDLEGLGKEYSLGEKNRKILNALPKEWESKSIAIEESKNLNSMPIDSLINSLTSFELKLKYKLQDEEAKGKRSMAFKVSSKRRKDSRKPHFNNFQITWDDCNLDGEVEKEYEEAQMAFMALGNNEVSSSCDSCDDSCNNDDDDVESFIFKMHKCLKESYAKNKELKIKVNTLLSANSKLVHENNSLTKENDVLKEKFIGKTKIMEEQASLKKRLDDLDVTLKTKKENVFEKKRTRNMFLNKNFITIRKNDLCFVKSKSSFYGNKNIICNYCHQHGHIKKNCYVKRNEKLGINSIWVIKHVTNPIGPKKVWVPKVVA</sequence>
<dbReference type="PANTHER" id="PTHR34676:SF8">
    <property type="entry name" value="TRANSMEMBRANE PROTEIN"/>
    <property type="match status" value="1"/>
</dbReference>
<dbReference type="Proteomes" id="UP001630127">
    <property type="component" value="Unassembled WGS sequence"/>
</dbReference>
<comment type="caution">
    <text evidence="1">The sequence shown here is derived from an EMBL/GenBank/DDBJ whole genome shotgun (WGS) entry which is preliminary data.</text>
</comment>
<reference evidence="1 2" key="1">
    <citation type="submission" date="2024-11" db="EMBL/GenBank/DDBJ databases">
        <title>A near-complete genome assembly of Cinchona calisaya.</title>
        <authorList>
            <person name="Lian D.C."/>
            <person name="Zhao X.W."/>
            <person name="Wei L."/>
        </authorList>
    </citation>
    <scope>NUCLEOTIDE SEQUENCE [LARGE SCALE GENOMIC DNA]</scope>
    <source>
        <tissue evidence="1">Nenye</tissue>
    </source>
</reference>
<keyword evidence="2" id="KW-1185">Reference proteome</keyword>
<accession>A0ABD2Z778</accession>
<organism evidence="1 2">
    <name type="scientific">Cinchona calisaya</name>
    <dbReference type="NCBI Taxonomy" id="153742"/>
    <lineage>
        <taxon>Eukaryota</taxon>
        <taxon>Viridiplantae</taxon>
        <taxon>Streptophyta</taxon>
        <taxon>Embryophyta</taxon>
        <taxon>Tracheophyta</taxon>
        <taxon>Spermatophyta</taxon>
        <taxon>Magnoliopsida</taxon>
        <taxon>eudicotyledons</taxon>
        <taxon>Gunneridae</taxon>
        <taxon>Pentapetalae</taxon>
        <taxon>asterids</taxon>
        <taxon>lamiids</taxon>
        <taxon>Gentianales</taxon>
        <taxon>Rubiaceae</taxon>
        <taxon>Cinchonoideae</taxon>
        <taxon>Cinchoneae</taxon>
        <taxon>Cinchona</taxon>
    </lineage>
</organism>
<evidence type="ECO:0000313" key="2">
    <source>
        <dbReference type="Proteomes" id="UP001630127"/>
    </source>
</evidence>
<dbReference type="PANTHER" id="PTHR34676">
    <property type="entry name" value="DUF4219 DOMAIN-CONTAINING PROTEIN-RELATED"/>
    <property type="match status" value="1"/>
</dbReference>